<evidence type="ECO:0000256" key="2">
    <source>
        <dbReference type="ARBA" id="ARBA00012438"/>
    </source>
</evidence>
<dbReference type="SUPFAM" id="SSF55874">
    <property type="entry name" value="ATPase domain of HSP90 chaperone/DNA topoisomerase II/histidine kinase"/>
    <property type="match status" value="1"/>
</dbReference>
<gene>
    <name evidence="10" type="ORF">DSCO28_42090</name>
</gene>
<feature type="modified residue" description="4-aspartylphosphate" evidence="6">
    <location>
        <position position="54"/>
    </location>
</feature>
<evidence type="ECO:0000259" key="7">
    <source>
        <dbReference type="PROSITE" id="PS50109"/>
    </source>
</evidence>
<keyword evidence="4" id="KW-0808">Transferase</keyword>
<dbReference type="GO" id="GO:0009927">
    <property type="term" value="F:histidine phosphotransfer kinase activity"/>
    <property type="evidence" value="ECO:0007669"/>
    <property type="project" value="TreeGrafter"/>
</dbReference>
<dbReference type="InterPro" id="IPR013767">
    <property type="entry name" value="PAS_fold"/>
</dbReference>
<evidence type="ECO:0000256" key="5">
    <source>
        <dbReference type="ARBA" id="ARBA00022777"/>
    </source>
</evidence>
<dbReference type="Gene3D" id="3.30.450.20">
    <property type="entry name" value="PAS domain"/>
    <property type="match status" value="1"/>
</dbReference>
<keyword evidence="3 6" id="KW-0597">Phosphoprotein</keyword>
<dbReference type="InterPro" id="IPR029016">
    <property type="entry name" value="GAF-like_dom_sf"/>
</dbReference>
<evidence type="ECO:0000256" key="3">
    <source>
        <dbReference type="ARBA" id="ARBA00022553"/>
    </source>
</evidence>
<evidence type="ECO:0000256" key="4">
    <source>
        <dbReference type="ARBA" id="ARBA00022679"/>
    </source>
</evidence>
<dbReference type="InterPro" id="IPR003018">
    <property type="entry name" value="GAF"/>
</dbReference>
<dbReference type="InterPro" id="IPR003661">
    <property type="entry name" value="HisK_dim/P_dom"/>
</dbReference>
<dbReference type="Pfam" id="PF00072">
    <property type="entry name" value="Response_reg"/>
    <property type="match status" value="2"/>
</dbReference>
<dbReference type="PANTHER" id="PTHR43047">
    <property type="entry name" value="TWO-COMPONENT HISTIDINE PROTEIN KINASE"/>
    <property type="match status" value="1"/>
</dbReference>
<dbReference type="Gene3D" id="1.20.5.390">
    <property type="entry name" value="L1 transposable element, trimerization domain"/>
    <property type="match status" value="1"/>
</dbReference>
<dbReference type="PANTHER" id="PTHR43047:SF62">
    <property type="entry name" value="SENSOR HISTIDINE KINASE DPIB"/>
    <property type="match status" value="1"/>
</dbReference>
<dbReference type="InterPro" id="IPR036890">
    <property type="entry name" value="HATPase_C_sf"/>
</dbReference>
<name>A0A5K7ZTV1_9BACT</name>
<dbReference type="InterPro" id="IPR004358">
    <property type="entry name" value="Sig_transdc_His_kin-like_C"/>
</dbReference>
<dbReference type="InterPro" id="IPR000014">
    <property type="entry name" value="PAS"/>
</dbReference>
<dbReference type="InterPro" id="IPR005467">
    <property type="entry name" value="His_kinase_dom"/>
</dbReference>
<dbReference type="Pfam" id="PF02518">
    <property type="entry name" value="HATPase_c"/>
    <property type="match status" value="1"/>
</dbReference>
<feature type="domain" description="Histidine kinase" evidence="7">
    <location>
        <begin position="462"/>
        <end position="685"/>
    </location>
</feature>
<evidence type="ECO:0000256" key="6">
    <source>
        <dbReference type="PROSITE-ProRule" id="PRU00169"/>
    </source>
</evidence>
<dbReference type="SMART" id="SM00448">
    <property type="entry name" value="REC"/>
    <property type="match status" value="2"/>
</dbReference>
<evidence type="ECO:0000313" key="11">
    <source>
        <dbReference type="Proteomes" id="UP000425960"/>
    </source>
</evidence>
<dbReference type="InterPro" id="IPR036097">
    <property type="entry name" value="HisK_dim/P_sf"/>
</dbReference>
<dbReference type="NCBIfam" id="TIGR00229">
    <property type="entry name" value="sensory_box"/>
    <property type="match status" value="1"/>
</dbReference>
<dbReference type="InterPro" id="IPR049510">
    <property type="entry name" value="RssB-like_REC"/>
</dbReference>
<dbReference type="SMART" id="SM00387">
    <property type="entry name" value="HATPase_c"/>
    <property type="match status" value="1"/>
</dbReference>
<dbReference type="InterPro" id="IPR001789">
    <property type="entry name" value="Sig_transdc_resp-reg_receiver"/>
</dbReference>
<dbReference type="PROSITE" id="PS50112">
    <property type="entry name" value="PAS"/>
    <property type="match status" value="1"/>
</dbReference>
<comment type="catalytic activity">
    <reaction evidence="1">
        <text>ATP + protein L-histidine = ADP + protein N-phospho-L-histidine.</text>
        <dbReference type="EC" id="2.7.13.3"/>
    </reaction>
</comment>
<evidence type="ECO:0000259" key="9">
    <source>
        <dbReference type="PROSITE" id="PS50112"/>
    </source>
</evidence>
<dbReference type="InterPro" id="IPR011006">
    <property type="entry name" value="CheY-like_superfamily"/>
</dbReference>
<dbReference type="EMBL" id="AP021876">
    <property type="protein sequence ID" value="BBO83643.1"/>
    <property type="molecule type" value="Genomic_DNA"/>
</dbReference>
<feature type="domain" description="Response regulatory" evidence="8">
    <location>
        <begin position="704"/>
        <end position="820"/>
    </location>
</feature>
<dbReference type="RefSeq" id="WP_155323795.1">
    <property type="nucleotide sequence ID" value="NZ_AP021876.1"/>
</dbReference>
<dbReference type="CDD" id="cd17546">
    <property type="entry name" value="REC_hyHK_CKI1_RcsC-like"/>
    <property type="match status" value="1"/>
</dbReference>
<sequence>MTPSRILIIDDDKAVRDSFGAHLEDCGYQIFTAENGRLGLDLFESKSPNLVLVDLRMPEMDGMQVLEIISRRSPLTPLLVASGTGLIKDAVQALRRGAWDYLLKPIADLSILTHAVTAALEKAQLRQENQAYREHLEQLVEERTAALGKANTNLSQINTRLRQIVETTRSLSFCREVQAFGSLLLEEFGQHMMAAGGSIYLKEETGLRLAHALDQGHAAEFIPFPLPEKSLFQKALLEKQPILVHDIGENEAVLPSGWVGYTDGSALLFPLPDDSGGIAGIMGLHSKTPPPFVDQDREIGTILASYSCEALRAVRASEELSENAARFRKILDTIPTGILIVDATTHEIVYTNPSAAGLIGVEPLSITGKICNEVFSTLRAGSWPTALEKEVVQAERTLLTVDRREVPVLKTVSRTTLEGRECFMVNFIDLTEQIRAEADKEKLELQLRQAQKMEALGTLAGGIAHDFNNILTAVLGYSELGLQDLGPQHSFYAKLQAINHAGSRARALVKQILSFSRMQEQLQAPLKVSPILKEVLKLLQSSLPASIQITTAIKADRTVLGDPTQIHQIIMNLCTNAYHAMQMQGGELRVSLEEVTIDATETPSAVNLPPGPYLRLTIADTGTGINPAIIDRIFDPYFTTKDKSKGTGLGLAVVHGIVKRHRGSVTVESTVNAGSCFTVLLPICADTSAERGKQSVSLPRGTEHVLLVDDEKEIVDIGEEMLRRLGYRVTGVVGSLPALDLFKADPFRFDLVITDYNMPGMSGDQMARQMLAIRKELPIIVCTGFSELFDSQRAQALGIRQTLMKPMTMEALANTVREVLVPP</sequence>
<dbReference type="Proteomes" id="UP000425960">
    <property type="component" value="Chromosome"/>
</dbReference>
<dbReference type="GO" id="GO:0005886">
    <property type="term" value="C:plasma membrane"/>
    <property type="evidence" value="ECO:0007669"/>
    <property type="project" value="TreeGrafter"/>
</dbReference>
<evidence type="ECO:0000256" key="1">
    <source>
        <dbReference type="ARBA" id="ARBA00000085"/>
    </source>
</evidence>
<dbReference type="EC" id="2.7.13.3" evidence="2"/>
<dbReference type="CDD" id="cd17555">
    <property type="entry name" value="REC_RssB-like"/>
    <property type="match status" value="1"/>
</dbReference>
<protein>
    <recommendedName>
        <fullName evidence="2">histidine kinase</fullName>
        <ecNumber evidence="2">2.7.13.3</ecNumber>
    </recommendedName>
</protein>
<feature type="domain" description="PAS" evidence="9">
    <location>
        <begin position="323"/>
        <end position="369"/>
    </location>
</feature>
<dbReference type="Gene3D" id="3.30.565.10">
    <property type="entry name" value="Histidine kinase-like ATPase, C-terminal domain"/>
    <property type="match status" value="1"/>
</dbReference>
<accession>A0A5K7ZTV1</accession>
<dbReference type="SMART" id="SM00388">
    <property type="entry name" value="HisKA"/>
    <property type="match status" value="1"/>
</dbReference>
<dbReference type="Gene3D" id="1.10.287.130">
    <property type="match status" value="1"/>
</dbReference>
<dbReference type="Pfam" id="PF13185">
    <property type="entry name" value="GAF_2"/>
    <property type="match status" value="1"/>
</dbReference>
<dbReference type="AlphaFoldDB" id="A0A5K7ZTV1"/>
<dbReference type="PROSITE" id="PS50109">
    <property type="entry name" value="HIS_KIN"/>
    <property type="match status" value="1"/>
</dbReference>
<keyword evidence="5" id="KW-0418">Kinase</keyword>
<dbReference type="SUPFAM" id="SSF47384">
    <property type="entry name" value="Homodimeric domain of signal transducing histidine kinase"/>
    <property type="match status" value="1"/>
</dbReference>
<dbReference type="SUPFAM" id="SSF55781">
    <property type="entry name" value="GAF domain-like"/>
    <property type="match status" value="1"/>
</dbReference>
<dbReference type="KEGG" id="dov:DSCO28_42090"/>
<organism evidence="10 11">
    <name type="scientific">Desulfosarcina ovata subsp. sediminis</name>
    <dbReference type="NCBI Taxonomy" id="885957"/>
    <lineage>
        <taxon>Bacteria</taxon>
        <taxon>Pseudomonadati</taxon>
        <taxon>Thermodesulfobacteriota</taxon>
        <taxon>Desulfobacteria</taxon>
        <taxon>Desulfobacterales</taxon>
        <taxon>Desulfosarcinaceae</taxon>
        <taxon>Desulfosarcina</taxon>
    </lineage>
</organism>
<dbReference type="SMART" id="SM00091">
    <property type="entry name" value="PAS"/>
    <property type="match status" value="1"/>
</dbReference>
<feature type="domain" description="Response regulatory" evidence="8">
    <location>
        <begin position="5"/>
        <end position="119"/>
    </location>
</feature>
<feature type="modified residue" description="4-aspartylphosphate" evidence="6">
    <location>
        <position position="755"/>
    </location>
</feature>
<dbReference type="Pfam" id="PF00989">
    <property type="entry name" value="PAS"/>
    <property type="match status" value="1"/>
</dbReference>
<dbReference type="GO" id="GO:0000155">
    <property type="term" value="F:phosphorelay sensor kinase activity"/>
    <property type="evidence" value="ECO:0007669"/>
    <property type="project" value="InterPro"/>
</dbReference>
<dbReference type="Gene3D" id="3.40.50.2300">
    <property type="match status" value="2"/>
</dbReference>
<dbReference type="GO" id="GO:0006355">
    <property type="term" value="P:regulation of DNA-templated transcription"/>
    <property type="evidence" value="ECO:0007669"/>
    <property type="project" value="InterPro"/>
</dbReference>
<proteinExistence type="predicted"/>
<dbReference type="CDD" id="cd00082">
    <property type="entry name" value="HisKA"/>
    <property type="match status" value="1"/>
</dbReference>
<dbReference type="InterPro" id="IPR003594">
    <property type="entry name" value="HATPase_dom"/>
</dbReference>
<dbReference type="PROSITE" id="PS50110">
    <property type="entry name" value="RESPONSE_REGULATORY"/>
    <property type="match status" value="2"/>
</dbReference>
<evidence type="ECO:0000259" key="8">
    <source>
        <dbReference type="PROSITE" id="PS50110"/>
    </source>
</evidence>
<dbReference type="SMART" id="SM00065">
    <property type="entry name" value="GAF"/>
    <property type="match status" value="1"/>
</dbReference>
<dbReference type="SUPFAM" id="SSF55785">
    <property type="entry name" value="PYP-like sensor domain (PAS domain)"/>
    <property type="match status" value="1"/>
</dbReference>
<dbReference type="SUPFAM" id="SSF52172">
    <property type="entry name" value="CheY-like"/>
    <property type="match status" value="2"/>
</dbReference>
<dbReference type="InterPro" id="IPR035965">
    <property type="entry name" value="PAS-like_dom_sf"/>
</dbReference>
<dbReference type="Gene3D" id="3.30.450.40">
    <property type="match status" value="1"/>
</dbReference>
<dbReference type="PRINTS" id="PR00344">
    <property type="entry name" value="BCTRLSENSOR"/>
</dbReference>
<evidence type="ECO:0000313" key="10">
    <source>
        <dbReference type="EMBL" id="BBO83643.1"/>
    </source>
</evidence>
<reference evidence="10 11" key="1">
    <citation type="submission" date="2019-11" db="EMBL/GenBank/DDBJ databases">
        <title>Comparative genomics of hydrocarbon-degrading Desulfosarcina strains.</title>
        <authorList>
            <person name="Watanabe M."/>
            <person name="Kojima H."/>
            <person name="Fukui M."/>
        </authorList>
    </citation>
    <scope>NUCLEOTIDE SEQUENCE [LARGE SCALE GENOMIC DNA]</scope>
    <source>
        <strain evidence="10 11">28bB2T</strain>
    </source>
</reference>
<dbReference type="Pfam" id="PF00512">
    <property type="entry name" value="HisKA"/>
    <property type="match status" value="1"/>
</dbReference>